<evidence type="ECO:0000313" key="3">
    <source>
        <dbReference type="Proteomes" id="UP001491349"/>
    </source>
</evidence>
<protein>
    <submittedName>
        <fullName evidence="2">GldM family protein</fullName>
    </submittedName>
</protein>
<name>A0ABU9DZA1_9FLAO</name>
<gene>
    <name evidence="2" type="ORF">WMW71_01490</name>
</gene>
<proteinExistence type="predicted"/>
<evidence type="ECO:0000313" key="2">
    <source>
        <dbReference type="EMBL" id="MEK8178999.1"/>
    </source>
</evidence>
<comment type="caution">
    <text evidence="2">The sequence shown here is derived from an EMBL/GenBank/DDBJ whole genome shotgun (WGS) entry which is preliminary data.</text>
</comment>
<dbReference type="Proteomes" id="UP001491349">
    <property type="component" value="Unassembled WGS sequence"/>
</dbReference>
<keyword evidence="1" id="KW-0732">Signal</keyword>
<feature type="signal peptide" evidence="1">
    <location>
        <begin position="1"/>
        <end position="18"/>
    </location>
</feature>
<dbReference type="RefSeq" id="WP_187659142.1">
    <property type="nucleotide sequence ID" value="NZ_JACTAB010000001.1"/>
</dbReference>
<keyword evidence="3" id="KW-1185">Reference proteome</keyword>
<reference evidence="2 3" key="1">
    <citation type="submission" date="2024-04" db="EMBL/GenBank/DDBJ databases">
        <title>draft genome sequnece of Flavobacterium buctense JCM 30750.</title>
        <authorList>
            <person name="Kim D.-U."/>
        </authorList>
    </citation>
    <scope>NUCLEOTIDE SEQUENCE [LARGE SCALE GENOMIC DNA]</scope>
    <source>
        <strain evidence="2 3">JCM 30750</strain>
    </source>
</reference>
<dbReference type="EMBL" id="JBBPCB010000001">
    <property type="protein sequence ID" value="MEK8178999.1"/>
    <property type="molecule type" value="Genomic_DNA"/>
</dbReference>
<organism evidence="2 3">
    <name type="scientific">Flavobacterium buctense</name>
    <dbReference type="NCBI Taxonomy" id="1648146"/>
    <lineage>
        <taxon>Bacteria</taxon>
        <taxon>Pseudomonadati</taxon>
        <taxon>Bacteroidota</taxon>
        <taxon>Flavobacteriia</taxon>
        <taxon>Flavobacteriales</taxon>
        <taxon>Flavobacteriaceae</taxon>
        <taxon>Flavobacterium</taxon>
    </lineage>
</organism>
<sequence>MKKIIFLFLSFLSISFYGQNDTLSVVKHTDKDLIIPKDLKTVFRGMMNELFIDVPNSKSFEVSGRDVIKKDKNIYTLNPGPGTETIVNIDIILKDNKRIKEKHVFEIRNTKSSITCFNYIKGDSLILANMNQFKDAIIRVIPGDKNLNIVHTINSFSLKIPGRKTIVIQGNKIDEKTFKEISKYASKGDEIAIFDIKVKVNITISCILISPMVIRVI</sequence>
<evidence type="ECO:0000256" key="1">
    <source>
        <dbReference type="SAM" id="SignalP"/>
    </source>
</evidence>
<accession>A0ABU9DZA1</accession>
<feature type="chain" id="PRO_5047260637" evidence="1">
    <location>
        <begin position="19"/>
        <end position="217"/>
    </location>
</feature>